<gene>
    <name evidence="2" type="ORF">OKIOD_LOCUS10662</name>
</gene>
<keyword evidence="3" id="KW-1185">Reference proteome</keyword>
<dbReference type="InterPro" id="IPR015915">
    <property type="entry name" value="Kelch-typ_b-propeller"/>
</dbReference>
<accession>A0ABN7SR11</accession>
<dbReference type="EMBL" id="OU015566">
    <property type="protein sequence ID" value="CAG5105170.1"/>
    <property type="molecule type" value="Genomic_DNA"/>
</dbReference>
<organism evidence="2 3">
    <name type="scientific">Oikopleura dioica</name>
    <name type="common">Tunicate</name>
    <dbReference type="NCBI Taxonomy" id="34765"/>
    <lineage>
        <taxon>Eukaryota</taxon>
        <taxon>Metazoa</taxon>
        <taxon>Chordata</taxon>
        <taxon>Tunicata</taxon>
        <taxon>Appendicularia</taxon>
        <taxon>Copelata</taxon>
        <taxon>Oikopleuridae</taxon>
        <taxon>Oikopleura</taxon>
    </lineage>
</organism>
<sequence length="495" mass="54691">MNWNLLFLFLFFAEASLNGPAKGGLTDETKADFNAPAEMSETDPVIEPESTLSSFVKRPKIDNGTCPDEETAILCDGFCYVEYLECKENCDTANCERTCLSEYTRCYDSCPCFADCPNGCEGCANSICTCSSPQTNNSFYKQCIKEASQGLNDCIGNCTANETCFEDCFDDFLMVSRKCPCLTECEKGCPCEDGFHCQEYVLGMCQERGTNSNPVNYTYVMSADGYFIENRHFLSPQSSGETSYYPFLYRAASALLNGEIYFFGGDHDAYKIGKLKECEIIDTRKRLVNGQTVYSQYASIITVPEVRDEVVICRGSSSACQSFDGETAKAIASTAASHNYACMALYGGQPLIVAGSATNTVESLELSGWIQEPVHPSGMLRYHACVTVEDGVITTGGYDGSEYLKSVHLFRNEQWTLVGQMSNTFAYGSMIAVEGAFLVYDGYTTNMVERAEWNGETVVSTRNITNLGGNCHRPILFLTEPDYCSDFCSDHFCYV</sequence>
<protein>
    <submittedName>
        <fullName evidence="2">Oidioi.mRNA.OKI2018_I69.chr1.g1897.t1.cds</fullName>
    </submittedName>
</protein>
<keyword evidence="1" id="KW-0732">Signal</keyword>
<name>A0ABN7SR11_OIKDI</name>
<proteinExistence type="predicted"/>
<reference evidence="2 3" key="1">
    <citation type="submission" date="2021-04" db="EMBL/GenBank/DDBJ databases">
        <authorList>
            <person name="Bliznina A."/>
        </authorList>
    </citation>
    <scope>NUCLEOTIDE SEQUENCE [LARGE SCALE GENOMIC DNA]</scope>
</reference>
<dbReference type="SUPFAM" id="SSF117281">
    <property type="entry name" value="Kelch motif"/>
    <property type="match status" value="1"/>
</dbReference>
<evidence type="ECO:0000313" key="3">
    <source>
        <dbReference type="Proteomes" id="UP001158576"/>
    </source>
</evidence>
<feature type="chain" id="PRO_5047043903" evidence="1">
    <location>
        <begin position="24"/>
        <end position="495"/>
    </location>
</feature>
<feature type="signal peptide" evidence="1">
    <location>
        <begin position="1"/>
        <end position="23"/>
    </location>
</feature>
<dbReference type="Proteomes" id="UP001158576">
    <property type="component" value="Chromosome 1"/>
</dbReference>
<evidence type="ECO:0000313" key="2">
    <source>
        <dbReference type="EMBL" id="CAG5105170.1"/>
    </source>
</evidence>
<dbReference type="Gene3D" id="2.120.10.80">
    <property type="entry name" value="Kelch-type beta propeller"/>
    <property type="match status" value="1"/>
</dbReference>
<evidence type="ECO:0000256" key="1">
    <source>
        <dbReference type="SAM" id="SignalP"/>
    </source>
</evidence>